<feature type="coiled-coil region" evidence="1">
    <location>
        <begin position="5"/>
        <end position="40"/>
    </location>
</feature>
<reference evidence="3 4" key="1">
    <citation type="submission" date="2022-09" db="EMBL/GenBank/DDBJ databases">
        <title>Chelativorans salina sp. nov., a novel slightly halophilic bacterium isolated from a saline lake sediment enrichment.</title>
        <authorList>
            <person name="Gao L."/>
            <person name="Fang B.-Z."/>
            <person name="Li W.-J."/>
        </authorList>
    </citation>
    <scope>NUCLEOTIDE SEQUENCE [LARGE SCALE GENOMIC DNA]</scope>
    <source>
        <strain evidence="3 4">EGI FJ00035</strain>
    </source>
</reference>
<keyword evidence="4" id="KW-1185">Reference proteome</keyword>
<evidence type="ECO:0000256" key="1">
    <source>
        <dbReference type="SAM" id="Coils"/>
    </source>
</evidence>
<dbReference type="RefSeq" id="WP_260906119.1">
    <property type="nucleotide sequence ID" value="NZ_JAOCZP010000008.1"/>
</dbReference>
<name>A0ABT2LSM9_9HYPH</name>
<sequence>MTTDRRQRLARLVKLQERLKELHEARRAAHLKEAAAAEAEAAELAGRLDAPDSLAALFPALYHDRIARALARREKSLARAAEEATMVAAAGARADVAERAHTSAVRSHERAAEEKAVLEMLEHQRER</sequence>
<proteinExistence type="predicted"/>
<evidence type="ECO:0000313" key="3">
    <source>
        <dbReference type="EMBL" id="MCT7377552.1"/>
    </source>
</evidence>
<evidence type="ECO:0000313" key="4">
    <source>
        <dbReference type="Proteomes" id="UP001320831"/>
    </source>
</evidence>
<evidence type="ECO:0000256" key="2">
    <source>
        <dbReference type="SAM" id="MobiDB-lite"/>
    </source>
</evidence>
<protein>
    <recommendedName>
        <fullName evidence="5">Flagellar export protein FliJ</fullName>
    </recommendedName>
</protein>
<dbReference type="EMBL" id="JAOCZP010000008">
    <property type="protein sequence ID" value="MCT7377552.1"/>
    <property type="molecule type" value="Genomic_DNA"/>
</dbReference>
<keyword evidence="1" id="KW-0175">Coiled coil</keyword>
<organism evidence="3 4">
    <name type="scientific">Chelativorans salis</name>
    <dbReference type="NCBI Taxonomy" id="2978478"/>
    <lineage>
        <taxon>Bacteria</taxon>
        <taxon>Pseudomonadati</taxon>
        <taxon>Pseudomonadota</taxon>
        <taxon>Alphaproteobacteria</taxon>
        <taxon>Hyphomicrobiales</taxon>
        <taxon>Phyllobacteriaceae</taxon>
        <taxon>Chelativorans</taxon>
    </lineage>
</organism>
<comment type="caution">
    <text evidence="3">The sequence shown here is derived from an EMBL/GenBank/DDBJ whole genome shotgun (WGS) entry which is preliminary data.</text>
</comment>
<accession>A0ABT2LSM9</accession>
<evidence type="ECO:0008006" key="5">
    <source>
        <dbReference type="Google" id="ProtNLM"/>
    </source>
</evidence>
<dbReference type="Proteomes" id="UP001320831">
    <property type="component" value="Unassembled WGS sequence"/>
</dbReference>
<gene>
    <name evidence="3" type="ORF">N5A92_21265</name>
</gene>
<feature type="region of interest" description="Disordered" evidence="2">
    <location>
        <begin position="99"/>
        <end position="127"/>
    </location>
</feature>